<comment type="caution">
    <text evidence="1">The sequence shown here is derived from an EMBL/GenBank/DDBJ whole genome shotgun (WGS) entry which is preliminary data.</text>
</comment>
<dbReference type="AlphaFoldDB" id="A0A9P4P453"/>
<sequence length="268" mass="29956">MAAPVVAVAPALNGVQPNPNPPAQLPLNITYWQNFENLVFNPGPNQPNLMPIFNRTSNQPYLLVFDLPTNTAVPAGAPVPFNGLYGISGPHAHPSGHVTMELGVFLGFQLIEDRWAVQPCRNANVWALVYGKLRAPERRKKVNPYLNARQLQRLRAYPRRATKTDRLIQQATILGQNWTNLPFHTTGAHTFFDPPRLGNIGSTDLAPQIPINAIARRVLPMHKEQMVTNYVRQRIQEHNSTATSAGDEHRVNLIHLNALRAHHNEAPF</sequence>
<accession>A0A9P4P453</accession>
<organism evidence="1 2">
    <name type="scientific">Tothia fuscella</name>
    <dbReference type="NCBI Taxonomy" id="1048955"/>
    <lineage>
        <taxon>Eukaryota</taxon>
        <taxon>Fungi</taxon>
        <taxon>Dikarya</taxon>
        <taxon>Ascomycota</taxon>
        <taxon>Pezizomycotina</taxon>
        <taxon>Dothideomycetes</taxon>
        <taxon>Pleosporomycetidae</taxon>
        <taxon>Venturiales</taxon>
        <taxon>Cylindrosympodiaceae</taxon>
        <taxon>Tothia</taxon>
    </lineage>
</organism>
<evidence type="ECO:0000313" key="1">
    <source>
        <dbReference type="EMBL" id="KAF2436226.1"/>
    </source>
</evidence>
<dbReference type="Proteomes" id="UP000800235">
    <property type="component" value="Unassembled WGS sequence"/>
</dbReference>
<dbReference type="EMBL" id="MU007011">
    <property type="protein sequence ID" value="KAF2436226.1"/>
    <property type="molecule type" value="Genomic_DNA"/>
</dbReference>
<reference evidence="1" key="1">
    <citation type="journal article" date="2020" name="Stud. Mycol.">
        <title>101 Dothideomycetes genomes: a test case for predicting lifestyles and emergence of pathogens.</title>
        <authorList>
            <person name="Haridas S."/>
            <person name="Albert R."/>
            <person name="Binder M."/>
            <person name="Bloem J."/>
            <person name="Labutti K."/>
            <person name="Salamov A."/>
            <person name="Andreopoulos B."/>
            <person name="Baker S."/>
            <person name="Barry K."/>
            <person name="Bills G."/>
            <person name="Bluhm B."/>
            <person name="Cannon C."/>
            <person name="Castanera R."/>
            <person name="Culley D."/>
            <person name="Daum C."/>
            <person name="Ezra D."/>
            <person name="Gonzalez J."/>
            <person name="Henrissat B."/>
            <person name="Kuo A."/>
            <person name="Liang C."/>
            <person name="Lipzen A."/>
            <person name="Lutzoni F."/>
            <person name="Magnuson J."/>
            <person name="Mondo S."/>
            <person name="Nolan M."/>
            <person name="Ohm R."/>
            <person name="Pangilinan J."/>
            <person name="Park H.-J."/>
            <person name="Ramirez L."/>
            <person name="Alfaro M."/>
            <person name="Sun H."/>
            <person name="Tritt A."/>
            <person name="Yoshinaga Y."/>
            <person name="Zwiers L.-H."/>
            <person name="Turgeon B."/>
            <person name="Goodwin S."/>
            <person name="Spatafora J."/>
            <person name="Crous P."/>
            <person name="Grigoriev I."/>
        </authorList>
    </citation>
    <scope>NUCLEOTIDE SEQUENCE</scope>
    <source>
        <strain evidence="1">CBS 130266</strain>
    </source>
</reference>
<protein>
    <submittedName>
        <fullName evidence="1">Uncharacterized protein</fullName>
    </submittedName>
</protein>
<keyword evidence="2" id="KW-1185">Reference proteome</keyword>
<proteinExistence type="predicted"/>
<gene>
    <name evidence="1" type="ORF">EJ08DRAFT_692106</name>
</gene>
<evidence type="ECO:0000313" key="2">
    <source>
        <dbReference type="Proteomes" id="UP000800235"/>
    </source>
</evidence>
<name>A0A9P4P453_9PEZI</name>